<dbReference type="SUPFAM" id="SSF55326">
    <property type="entry name" value="PurM N-terminal domain-like"/>
    <property type="match status" value="1"/>
</dbReference>
<dbReference type="UniPathway" id="UPA00275">
    <property type="reaction ID" value="UER00401"/>
</dbReference>
<evidence type="ECO:0000256" key="11">
    <source>
        <dbReference type="ARBA" id="ARBA00013173"/>
    </source>
</evidence>
<dbReference type="InterPro" id="IPR003796">
    <property type="entry name" value="RNR_NrdR-like"/>
</dbReference>
<evidence type="ECO:0000256" key="7">
    <source>
        <dbReference type="ARBA" id="ARBA00009723"/>
    </source>
</evidence>
<dbReference type="FunFam" id="1.10.940.10:FF:000001">
    <property type="entry name" value="Transcription antitermination factor NusB"/>
    <property type="match status" value="1"/>
</dbReference>
<keyword evidence="25" id="KW-0511">Multifunctional enzyme</keyword>
<dbReference type="Gene3D" id="3.90.650.10">
    <property type="entry name" value="PurM-like C-terminal domain"/>
    <property type="match status" value="1"/>
</dbReference>
<dbReference type="Proteomes" id="UP000030106">
    <property type="component" value="Unassembled WGS sequence"/>
</dbReference>
<keyword evidence="18" id="KW-0378">Hydrolase</keyword>
<dbReference type="CDD" id="cd02194">
    <property type="entry name" value="ThiL"/>
    <property type="match status" value="1"/>
</dbReference>
<dbReference type="GO" id="GO:0009231">
    <property type="term" value="P:riboflavin biosynthetic process"/>
    <property type="evidence" value="ECO:0007669"/>
    <property type="project" value="UniProtKB-UniPathway"/>
</dbReference>
<dbReference type="GO" id="GO:0000906">
    <property type="term" value="F:6,7-dimethyl-8-ribityllumazine synthase activity"/>
    <property type="evidence" value="ECO:0007669"/>
    <property type="project" value="UniProtKB-EC"/>
</dbReference>
<evidence type="ECO:0000256" key="30">
    <source>
        <dbReference type="ARBA" id="ARBA00049020"/>
    </source>
</evidence>
<dbReference type="SUPFAM" id="SSF48013">
    <property type="entry name" value="NusB-like"/>
    <property type="match status" value="1"/>
</dbReference>
<dbReference type="Gene3D" id="3.40.430.10">
    <property type="entry name" value="Dihydrofolate Reductase, subunit A"/>
    <property type="match status" value="1"/>
</dbReference>
<evidence type="ECO:0000313" key="39">
    <source>
        <dbReference type="Proteomes" id="UP000030106"/>
    </source>
</evidence>
<evidence type="ECO:0000256" key="24">
    <source>
        <dbReference type="ARBA" id="ARBA00023163"/>
    </source>
</evidence>
<reference evidence="38 39" key="1">
    <citation type="submission" date="2012-10" db="EMBL/GenBank/DDBJ databases">
        <title>Genome sequencing and analysis of entomopathogenic fungi Beauveria bassiana D1-5.</title>
        <authorList>
            <person name="Li Q."/>
            <person name="Wang L."/>
            <person name="Zhang Z."/>
            <person name="Wang Q."/>
            <person name="Ren J."/>
            <person name="Wang M."/>
            <person name="Xu W."/>
            <person name="Wang J."/>
            <person name="Lu Y."/>
            <person name="Du Q."/>
            <person name="Sun Z."/>
        </authorList>
    </citation>
    <scope>NUCLEOTIDE SEQUENCE [LARGE SCALE GENOMIC DNA]</scope>
    <source>
        <strain evidence="38 39">D1-5</strain>
    </source>
</reference>
<name>A0A0A2VYI2_BEABA</name>
<dbReference type="GO" id="GO:0008270">
    <property type="term" value="F:zinc ion binding"/>
    <property type="evidence" value="ECO:0007669"/>
    <property type="project" value="InterPro"/>
</dbReference>
<evidence type="ECO:0000256" key="9">
    <source>
        <dbReference type="ARBA" id="ARBA00012766"/>
    </source>
</evidence>
<evidence type="ECO:0000256" key="1">
    <source>
        <dbReference type="ARBA" id="ARBA00001947"/>
    </source>
</evidence>
<keyword evidence="24" id="KW-0804">Transcription</keyword>
<dbReference type="PROSITE" id="PS51161">
    <property type="entry name" value="ATP_CONE"/>
    <property type="match status" value="1"/>
</dbReference>
<dbReference type="GO" id="GO:0050661">
    <property type="term" value="F:NADP binding"/>
    <property type="evidence" value="ECO:0007669"/>
    <property type="project" value="InterPro"/>
</dbReference>
<comment type="catalytic activity">
    <reaction evidence="29">
        <text>(2S)-2-hydroxy-3-oxobutyl phosphate + 5-amino-6-(D-ribitylamino)uracil = 6,7-dimethyl-8-(1-D-ribityl)lumazine + phosphate + 2 H2O + H(+)</text>
        <dbReference type="Rhea" id="RHEA:26152"/>
        <dbReference type="ChEBI" id="CHEBI:15377"/>
        <dbReference type="ChEBI" id="CHEBI:15378"/>
        <dbReference type="ChEBI" id="CHEBI:15934"/>
        <dbReference type="ChEBI" id="CHEBI:43474"/>
        <dbReference type="ChEBI" id="CHEBI:58201"/>
        <dbReference type="ChEBI" id="CHEBI:58830"/>
        <dbReference type="EC" id="2.5.1.78"/>
    </reaction>
</comment>
<comment type="similarity">
    <text evidence="7">Belongs to the HTP reductase family.</text>
</comment>
<evidence type="ECO:0000256" key="17">
    <source>
        <dbReference type="ARBA" id="ARBA00022741"/>
    </source>
</evidence>
<dbReference type="SUPFAM" id="SSF56042">
    <property type="entry name" value="PurM C-terminal domain-like"/>
    <property type="match status" value="1"/>
</dbReference>
<evidence type="ECO:0000256" key="14">
    <source>
        <dbReference type="ARBA" id="ARBA00022619"/>
    </source>
</evidence>
<comment type="similarity">
    <text evidence="6">Belongs to the DMRL synthase family.</text>
</comment>
<organism evidence="38 39">
    <name type="scientific">Beauveria bassiana D1-5</name>
    <dbReference type="NCBI Taxonomy" id="1245745"/>
    <lineage>
        <taxon>Eukaryota</taxon>
        <taxon>Fungi</taxon>
        <taxon>Dikarya</taxon>
        <taxon>Ascomycota</taxon>
        <taxon>Pezizomycotina</taxon>
        <taxon>Sordariomycetes</taxon>
        <taxon>Hypocreomycetidae</taxon>
        <taxon>Hypocreales</taxon>
        <taxon>Cordycipitaceae</taxon>
        <taxon>Beauveria</taxon>
    </lineage>
</organism>
<evidence type="ECO:0000256" key="33">
    <source>
        <dbReference type="ARBA" id="ARBA00070721"/>
    </source>
</evidence>
<dbReference type="Pfam" id="PF00586">
    <property type="entry name" value="AIRS"/>
    <property type="match status" value="1"/>
</dbReference>
<dbReference type="GO" id="GO:0005524">
    <property type="term" value="F:ATP binding"/>
    <property type="evidence" value="ECO:0007669"/>
    <property type="project" value="UniProtKB-UniRule"/>
</dbReference>
<dbReference type="InterPro" id="IPR036467">
    <property type="entry name" value="LS/RS_sf"/>
</dbReference>
<dbReference type="CDD" id="cd09209">
    <property type="entry name" value="Lumazine_synthase-I"/>
    <property type="match status" value="1"/>
</dbReference>
<evidence type="ECO:0000256" key="29">
    <source>
        <dbReference type="ARBA" id="ARBA00048785"/>
    </source>
</evidence>
<dbReference type="GO" id="GO:0009228">
    <property type="term" value="P:thiamine biosynthetic process"/>
    <property type="evidence" value="ECO:0007669"/>
    <property type="project" value="InterPro"/>
</dbReference>
<dbReference type="Gene3D" id="3.30.1330.10">
    <property type="entry name" value="PurM-like, N-terminal domain"/>
    <property type="match status" value="1"/>
</dbReference>
<dbReference type="NCBIfam" id="TIGR01379">
    <property type="entry name" value="thiL"/>
    <property type="match status" value="1"/>
</dbReference>
<dbReference type="InterPro" id="IPR055173">
    <property type="entry name" value="NrdR-like_N"/>
</dbReference>
<dbReference type="Pfam" id="PF00885">
    <property type="entry name" value="DMRL_synthase"/>
    <property type="match status" value="1"/>
</dbReference>
<sequence>MHCPFCFAVDTKVIDSRLVGEGSSVRRRRQCLVCHERFTTFEVAELVMPRVVKSNEVREPFNEDKLRSGILKALEKRPVNSDDVEMAISHIKSHLRATGEREIPSKLIGNLVMEQLKKLDKVAYIRFASFMARALELAKRGRFTTAPNPNVGCVIVKDGKIVGEGFHFRAGEPHAEVHALRMAGEQARGATAYVTLEPCSHHGRTPPCCDALIAAGVSRVVAAMQDPNPQVAGRGLYRLQQAGIDVSHGLMMNEAEALNRGFLKRMRTGFPFIQLKLGASLDGRTAMASGESKWITSPLARRDVQRQRAQSAAILSSDATVLADNPSLTVRWDELDSASQAIYPQQDLRQPIRIVLDRQNRVTPQHQIIANPGQTWLARSQADEQHWPDGVEQLLVPEHNGHLDLVVLMMQLGKRQVNSVWVEAGATLAGALLQAGLVDELIVYVAPKLLGNDARGLCELPGLEKLADAPEFSFSEVRQVGPDLCLHLTPIYGRQKIMNIIEAAVATPDARVAITIARFNNFINDSLLEGAIDALKRIGQVKDKNITVVWVPGAYELPLAADALAKTGKYDAVIALGTVIRGGTAHFEYVAGGASNGLLSVGQDSGIPVAFGVLTTESIEQAIERAGTKAGNKGAEAALTALEMINLSKNDIADVEYQFLAEQDVKDVDVVYFRELLSGVATNSAYLDGLMKPYLSRLLEELGQVEKAVLRIALFELSKRDDVPYKVAINEAIELAKTFGAEDSHKFVNGVLDKAAPAIRPHKNSRRDVEAGIGDDCALLSVPEKQLLAISTDTLVSGNHFLPDIDPRDLGYKALAVNLSDLAAMGADPAWLTLAITLPEVDEQWLAAFSDSLFEQLDYYDMQLIGGDTTRGPLSLTLGIHGMIPAGRALKRSGAKAGDWIYVTGTPGDSAAGLAILQERLQVANAQHADYLLKRHLRPTPRVLHGQALRDLANSAIDLSDGLISDLGHILKASDCGARIDLDLLPYSEALREHVEPEQALKWAMSGGEDYELCFTVPELNRGALDVAIGNLGVPYTCIGQIVSASEGLQFTREGKPVTLEMKGYDHFS</sequence>
<evidence type="ECO:0000256" key="34">
    <source>
        <dbReference type="ARBA" id="ARBA00072565"/>
    </source>
</evidence>
<dbReference type="InterPro" id="IPR016192">
    <property type="entry name" value="APOBEC/CMP_deaminase_Zn-bd"/>
</dbReference>
<dbReference type="GO" id="GO:0003677">
    <property type="term" value="F:DNA binding"/>
    <property type="evidence" value="ECO:0007669"/>
    <property type="project" value="UniProtKB-KW"/>
</dbReference>
<dbReference type="InterPro" id="IPR005144">
    <property type="entry name" value="ATP-cone_dom"/>
</dbReference>
<dbReference type="Pfam" id="PF02769">
    <property type="entry name" value="AIRS_C"/>
    <property type="match status" value="1"/>
</dbReference>
<dbReference type="NCBIfam" id="TIGR00326">
    <property type="entry name" value="eubact_ribD"/>
    <property type="match status" value="1"/>
</dbReference>
<dbReference type="GO" id="GO:0008835">
    <property type="term" value="F:diaminohydroxyphosphoribosylaminopyrimidine deaminase activity"/>
    <property type="evidence" value="ECO:0007669"/>
    <property type="project" value="UniProtKB-EC"/>
</dbReference>
<comment type="cofactor">
    <cofactor evidence="1">
        <name>Zn(2+)</name>
        <dbReference type="ChEBI" id="CHEBI:29105"/>
    </cofactor>
</comment>
<comment type="pathway">
    <text evidence="5">Cofactor biosynthesis; riboflavin biosynthesis; riboflavin from 2-hydroxy-3-oxobutyl phosphate and 5-amino-6-(D-ribitylamino)uracil: step 1/2.</text>
</comment>
<dbReference type="InterPro" id="IPR002180">
    <property type="entry name" value="LS/RS"/>
</dbReference>
<dbReference type="InterPro" id="IPR035926">
    <property type="entry name" value="NusB-like_sf"/>
</dbReference>
<evidence type="ECO:0000256" key="32">
    <source>
        <dbReference type="ARBA" id="ARBA00063688"/>
    </source>
</evidence>
<evidence type="ECO:0000256" key="31">
    <source>
        <dbReference type="ARBA" id="ARBA00058389"/>
    </source>
</evidence>
<evidence type="ECO:0000256" key="15">
    <source>
        <dbReference type="ARBA" id="ARBA00022679"/>
    </source>
</evidence>
<evidence type="ECO:0000256" key="3">
    <source>
        <dbReference type="ARBA" id="ARBA00004882"/>
    </source>
</evidence>
<comment type="subunit">
    <text evidence="32">Oligomer forming an icosahedral capsid.</text>
</comment>
<keyword evidence="21" id="KW-0694">RNA-binding</keyword>
<keyword evidence="22" id="KW-0805">Transcription regulation</keyword>
<evidence type="ECO:0000313" key="38">
    <source>
        <dbReference type="EMBL" id="KGQ11205.1"/>
    </source>
</evidence>
<dbReference type="NCBIfam" id="NF008052">
    <property type="entry name" value="PRK10786.1"/>
    <property type="match status" value="1"/>
</dbReference>
<evidence type="ECO:0000256" key="21">
    <source>
        <dbReference type="ARBA" id="ARBA00022884"/>
    </source>
</evidence>
<keyword evidence="19" id="KW-0862">Zinc</keyword>
<evidence type="ECO:0000259" key="36">
    <source>
        <dbReference type="PROSITE" id="PS51161"/>
    </source>
</evidence>
<evidence type="ECO:0000256" key="26">
    <source>
        <dbReference type="ARBA" id="ARBA00030073"/>
    </source>
</evidence>
<dbReference type="Pfam" id="PF00383">
    <property type="entry name" value="dCMP_cyt_deam_1"/>
    <property type="match status" value="1"/>
</dbReference>
<evidence type="ECO:0000256" key="13">
    <source>
        <dbReference type="ARBA" id="ARBA00022491"/>
    </source>
</evidence>
<comment type="catalytic activity">
    <reaction evidence="30">
        <text>2,5-diamino-6-(1-D-ribitylamino)pyrimidin-4(3H)-one 5'-phosphate + NADP(+) = 2,5-diamino-6-(1-D-ribosylamino)pyrimidin-4(3H)-one 5'-phosphate + NADPH + H(+)</text>
        <dbReference type="Rhea" id="RHEA:27278"/>
        <dbReference type="ChEBI" id="CHEBI:15378"/>
        <dbReference type="ChEBI" id="CHEBI:57783"/>
        <dbReference type="ChEBI" id="CHEBI:58349"/>
        <dbReference type="ChEBI" id="CHEBI:58890"/>
        <dbReference type="ChEBI" id="CHEBI:59545"/>
        <dbReference type="EC" id="1.1.1.302"/>
    </reaction>
</comment>
<dbReference type="PANTHER" id="PTHR30270:SF0">
    <property type="entry name" value="THIAMINE-MONOPHOSPHATE KINASE"/>
    <property type="match status" value="1"/>
</dbReference>
<comment type="function">
    <text evidence="31">Monofunctional pyrimidine deaminase involved in the riboflavin biosynthesis pathway. Also has a reductase domain that lacks catalytically essential substrate-binding residues.</text>
</comment>
<keyword evidence="13" id="KW-0678">Repressor</keyword>
<dbReference type="InterPro" id="IPR036921">
    <property type="entry name" value="PurM-like_N_sf"/>
</dbReference>
<dbReference type="NCBIfam" id="TIGR00244">
    <property type="entry name" value="transcriptional regulator NrdR"/>
    <property type="match status" value="1"/>
</dbReference>
<dbReference type="FunFam" id="3.90.650.10:FF:000012">
    <property type="entry name" value="Thiamine-monophosphate kinase"/>
    <property type="match status" value="1"/>
</dbReference>
<dbReference type="FunFam" id="3.40.140.10:FF:000025">
    <property type="entry name" value="Riboflavin biosynthesis protein RibD"/>
    <property type="match status" value="1"/>
</dbReference>
<evidence type="ECO:0000256" key="16">
    <source>
        <dbReference type="ARBA" id="ARBA00022723"/>
    </source>
</evidence>
<dbReference type="InterPro" id="IPR036676">
    <property type="entry name" value="PurM-like_C_sf"/>
</dbReference>
<dbReference type="GO" id="GO:0009349">
    <property type="term" value="C:riboflavin synthase complex"/>
    <property type="evidence" value="ECO:0007669"/>
    <property type="project" value="InterPro"/>
</dbReference>
<evidence type="ECO:0000256" key="18">
    <source>
        <dbReference type="ARBA" id="ARBA00022801"/>
    </source>
</evidence>
<dbReference type="NCBIfam" id="NF004350">
    <property type="entry name" value="PRK05731.1-1"/>
    <property type="match status" value="1"/>
</dbReference>
<dbReference type="GO" id="GO:0031564">
    <property type="term" value="P:transcription antitermination"/>
    <property type="evidence" value="ECO:0007669"/>
    <property type="project" value="UniProtKB-KW"/>
</dbReference>
<keyword evidence="20 35" id="KW-0067">ATP-binding</keyword>
<dbReference type="CDD" id="cd00619">
    <property type="entry name" value="Terminator_NusB"/>
    <property type="match status" value="1"/>
</dbReference>
<evidence type="ECO:0000256" key="6">
    <source>
        <dbReference type="ARBA" id="ARBA00007424"/>
    </source>
</evidence>
<comment type="pathway">
    <text evidence="4">Cofactor biosynthesis; riboflavin biosynthesis; 5-amino-6-(D-ribitylamino)uracil from GTP: step 3/4.</text>
</comment>
<dbReference type="Gene3D" id="3.40.140.10">
    <property type="entry name" value="Cytidine Deaminase, domain 2"/>
    <property type="match status" value="1"/>
</dbReference>
<dbReference type="InterPro" id="IPR002734">
    <property type="entry name" value="RibDG_C"/>
</dbReference>
<comment type="caution">
    <text evidence="38">The sequence shown here is derived from an EMBL/GenBank/DDBJ whole genome shotgun (WGS) entry which is preliminary data.</text>
</comment>
<evidence type="ECO:0000256" key="20">
    <source>
        <dbReference type="ARBA" id="ARBA00022840"/>
    </source>
</evidence>
<dbReference type="Gene3D" id="3.40.50.960">
    <property type="entry name" value="Lumazine/riboflavin synthase"/>
    <property type="match status" value="1"/>
</dbReference>
<dbReference type="NCBIfam" id="TIGR00227">
    <property type="entry name" value="ribD_Cterm"/>
    <property type="match status" value="1"/>
</dbReference>
<dbReference type="SUPFAM" id="SSF53597">
    <property type="entry name" value="Dihydrofolate reductase-like"/>
    <property type="match status" value="1"/>
</dbReference>
<dbReference type="PANTHER" id="PTHR30270">
    <property type="entry name" value="THIAMINE-MONOPHOSPHATE KINASE"/>
    <property type="match status" value="1"/>
</dbReference>
<dbReference type="NCBIfam" id="NF000812">
    <property type="entry name" value="PRK00061.1-4"/>
    <property type="match status" value="1"/>
</dbReference>
<evidence type="ECO:0000256" key="25">
    <source>
        <dbReference type="ARBA" id="ARBA00023268"/>
    </source>
</evidence>
<evidence type="ECO:0000256" key="12">
    <source>
        <dbReference type="ARBA" id="ARBA00015035"/>
    </source>
</evidence>
<evidence type="ECO:0000256" key="4">
    <source>
        <dbReference type="ARBA" id="ARBA00004910"/>
    </source>
</evidence>
<accession>A0A0A2VYI2</accession>
<comment type="catalytic activity">
    <reaction evidence="28">
        <text>2,5-diamino-6-(1-D-ribitylamino)pyrimidin-4(3H)-one 5'-phosphate + NAD(+) = 2,5-diamino-6-(1-D-ribosylamino)pyrimidin-4(3H)-one 5'-phosphate + NADH + H(+)</text>
        <dbReference type="Rhea" id="RHEA:27274"/>
        <dbReference type="ChEBI" id="CHEBI:15378"/>
        <dbReference type="ChEBI" id="CHEBI:57540"/>
        <dbReference type="ChEBI" id="CHEBI:57945"/>
        <dbReference type="ChEBI" id="CHEBI:58890"/>
        <dbReference type="ChEBI" id="CHEBI:59545"/>
        <dbReference type="EC" id="1.1.1.302"/>
    </reaction>
</comment>
<evidence type="ECO:0000259" key="37">
    <source>
        <dbReference type="PROSITE" id="PS51747"/>
    </source>
</evidence>
<evidence type="ECO:0000256" key="27">
    <source>
        <dbReference type="ARBA" id="ARBA00031630"/>
    </source>
</evidence>
<evidence type="ECO:0000256" key="5">
    <source>
        <dbReference type="ARBA" id="ARBA00004917"/>
    </source>
</evidence>
<dbReference type="InterPro" id="IPR010918">
    <property type="entry name" value="PurM-like_C_dom"/>
</dbReference>
<dbReference type="EC" id="1.1.1.302" evidence="10"/>
<dbReference type="HAMAP" id="MF_00178">
    <property type="entry name" value="Lumazine_synth"/>
    <property type="match status" value="1"/>
</dbReference>
<dbReference type="Pfam" id="PF22811">
    <property type="entry name" value="Zn_ribbon_NrdR"/>
    <property type="match status" value="1"/>
</dbReference>
<dbReference type="GO" id="GO:0008703">
    <property type="term" value="F:5-amino-6-(5-phosphoribosylamino)uracil reductase activity"/>
    <property type="evidence" value="ECO:0007669"/>
    <property type="project" value="UniProtKB-EC"/>
</dbReference>
<feature type="domain" description="CMP/dCMP-type deaminase" evidence="37">
    <location>
        <begin position="125"/>
        <end position="247"/>
    </location>
</feature>
<keyword evidence="17 35" id="KW-0547">Nucleotide-binding</keyword>
<dbReference type="InterPro" id="IPR002125">
    <property type="entry name" value="CMP_dCMP_dom"/>
</dbReference>
<dbReference type="EC" id="2.5.1.78" evidence="8"/>
<dbReference type="GO" id="GO:0009030">
    <property type="term" value="F:thiamine-phosphate kinase activity"/>
    <property type="evidence" value="ECO:0007669"/>
    <property type="project" value="InterPro"/>
</dbReference>
<dbReference type="NCBIfam" id="TIGR01951">
    <property type="entry name" value="nusB"/>
    <property type="match status" value="1"/>
</dbReference>
<evidence type="ECO:0000256" key="8">
    <source>
        <dbReference type="ARBA" id="ARBA00012664"/>
    </source>
</evidence>
<keyword evidence="23" id="KW-0238">DNA-binding</keyword>
<evidence type="ECO:0000256" key="10">
    <source>
        <dbReference type="ARBA" id="ARBA00012851"/>
    </source>
</evidence>
<dbReference type="HOGENOM" id="CLU_287844_0_0_1"/>
<dbReference type="FunFam" id="3.40.50.960:FF:000001">
    <property type="entry name" value="6,7-dimethyl-8-ribityllumazine synthase"/>
    <property type="match status" value="1"/>
</dbReference>
<dbReference type="AlphaFoldDB" id="A0A0A2VYI2"/>
<dbReference type="HAMAP" id="MF_00440">
    <property type="entry name" value="NrdR"/>
    <property type="match status" value="1"/>
</dbReference>
<dbReference type="InterPro" id="IPR006283">
    <property type="entry name" value="ThiL-like"/>
</dbReference>
<dbReference type="InterPro" id="IPR016188">
    <property type="entry name" value="PurM-like_N"/>
</dbReference>
<evidence type="ECO:0000256" key="19">
    <source>
        <dbReference type="ARBA" id="ARBA00022833"/>
    </source>
</evidence>
<gene>
    <name evidence="38" type="ORF">BBAD15_g3089</name>
</gene>
<dbReference type="GO" id="GO:0003723">
    <property type="term" value="F:RNA binding"/>
    <property type="evidence" value="ECO:0007669"/>
    <property type="project" value="UniProtKB-KW"/>
</dbReference>
<comment type="pathway">
    <text evidence="3">Cofactor biosynthesis; riboflavin biosynthesis; 5-amino-6-(D-ribitylamino)uracil from GTP: step 2/4.</text>
</comment>
<protein>
    <recommendedName>
        <fullName evidence="12">2,5-diamino-6-ribosylamino-4(3H)-pyrimidinone 5'-phosphate reductase</fullName>
        <ecNumber evidence="11">1.1.1.193</ecNumber>
        <ecNumber evidence="10">1.1.1.302</ecNumber>
        <ecNumber evidence="8">2.5.1.78</ecNumber>
        <ecNumber evidence="9">3.5.4.26</ecNumber>
    </recommendedName>
    <alternativeName>
        <fullName evidence="27">2,5-diamino-6-(5-phospho-D-ribosylamino)pyrimidin-4(3H)-one reductase</fullName>
    </alternativeName>
    <alternativeName>
        <fullName evidence="26">2,5-diamino-6-ribitylamino-4(3H)-pyrimidinone 5'-phosphate synthase</fullName>
    </alternativeName>
    <alternativeName>
        <fullName evidence="34">6,7-dimethyl-8-ribityllumazine synthase, chloroplastic</fullName>
    </alternativeName>
    <alternativeName>
        <fullName evidence="33">Riboflavin biosynthesis protein PYRD, chloroplastic</fullName>
    </alternativeName>
</protein>
<dbReference type="HAMAP" id="MF_02128">
    <property type="entry name" value="TMP_kinase"/>
    <property type="match status" value="1"/>
</dbReference>
<dbReference type="NCBIfam" id="TIGR00114">
    <property type="entry name" value="lumazine-synth"/>
    <property type="match status" value="1"/>
</dbReference>
<dbReference type="EC" id="3.5.4.26" evidence="9"/>
<evidence type="ECO:0000256" key="28">
    <source>
        <dbReference type="ARBA" id="ARBA00047550"/>
    </source>
</evidence>
<proteinExistence type="inferred from homology"/>
<dbReference type="HAMAP" id="MF_00073">
    <property type="entry name" value="NusB"/>
    <property type="match status" value="1"/>
</dbReference>
<dbReference type="InterPro" id="IPR034964">
    <property type="entry name" value="LS"/>
</dbReference>
<dbReference type="EMBL" id="ANFO01000233">
    <property type="protein sequence ID" value="KGQ11205.1"/>
    <property type="molecule type" value="Genomic_DNA"/>
</dbReference>
<evidence type="ECO:0000256" key="22">
    <source>
        <dbReference type="ARBA" id="ARBA00023015"/>
    </source>
</evidence>
<dbReference type="Pfam" id="PF01872">
    <property type="entry name" value="RibD_C"/>
    <property type="match status" value="1"/>
</dbReference>
<dbReference type="SUPFAM" id="SSF52121">
    <property type="entry name" value="Lumazine synthase"/>
    <property type="match status" value="1"/>
</dbReference>
<dbReference type="EC" id="1.1.1.193" evidence="11"/>
<dbReference type="SUPFAM" id="SSF53927">
    <property type="entry name" value="Cytidine deaminase-like"/>
    <property type="match status" value="1"/>
</dbReference>
<dbReference type="PROSITE" id="PS51747">
    <property type="entry name" value="CYT_DCMP_DEAMINASES_2"/>
    <property type="match status" value="1"/>
</dbReference>
<dbReference type="CDD" id="cd01284">
    <property type="entry name" value="Riboflavin_deaminase-reductase"/>
    <property type="match status" value="1"/>
</dbReference>
<evidence type="ECO:0000256" key="23">
    <source>
        <dbReference type="ARBA" id="ARBA00023125"/>
    </source>
</evidence>
<dbReference type="InterPro" id="IPR016193">
    <property type="entry name" value="Cytidine_deaminase-like"/>
</dbReference>
<keyword evidence="15" id="KW-0808">Transferase</keyword>
<dbReference type="FunFam" id="3.40.430.10:FF:000006">
    <property type="entry name" value="Riboflavin biosynthesis protein RibD"/>
    <property type="match status" value="1"/>
</dbReference>
<dbReference type="GO" id="GO:0006353">
    <property type="term" value="P:DNA-templated transcription termination"/>
    <property type="evidence" value="ECO:0007669"/>
    <property type="project" value="InterPro"/>
</dbReference>
<dbReference type="InterPro" id="IPR011605">
    <property type="entry name" value="NusB_fam"/>
</dbReference>
<dbReference type="InterPro" id="IPR004794">
    <property type="entry name" value="Eubact_RibD"/>
</dbReference>
<feature type="domain" description="ATP-cone" evidence="36">
    <location>
        <begin position="49"/>
        <end position="140"/>
    </location>
</feature>
<dbReference type="InterPro" id="IPR024072">
    <property type="entry name" value="DHFR-like_dom_sf"/>
</dbReference>
<keyword evidence="16" id="KW-0479">Metal-binding</keyword>
<evidence type="ECO:0000256" key="35">
    <source>
        <dbReference type="PROSITE-ProRule" id="PRU00492"/>
    </source>
</evidence>
<comment type="function">
    <text evidence="2">Catalyzes an early step in riboflavin biosynthesis, the NADPH-dependent reduction of the ribose side chain of 2,5-diamino-6-ribosylamino-4(3H)-pyrimidinone 5'-phosphate, yielding 2,5-diamino-6-ribitylamino-4(3H)-pyrimidinone 5'-phosphate.</text>
</comment>
<dbReference type="PROSITE" id="PS00903">
    <property type="entry name" value="CYT_DCMP_DEAMINASES_1"/>
    <property type="match status" value="1"/>
</dbReference>
<keyword evidence="14" id="KW-0686">Riboflavin biosynthesis</keyword>
<evidence type="ECO:0000256" key="2">
    <source>
        <dbReference type="ARBA" id="ARBA00003555"/>
    </source>
</evidence>
<dbReference type="InterPro" id="IPR011549">
    <property type="entry name" value="RibD_C"/>
</dbReference>
<dbReference type="STRING" id="1245745.A0A0A2VYI2"/>